<reference evidence="3 4" key="1">
    <citation type="submission" date="2021-12" db="EMBL/GenBank/DDBJ databases">
        <title>Discovery of the Pendulisporaceae a myxobacterial family with distinct sporulation behavior and unique specialized metabolism.</title>
        <authorList>
            <person name="Garcia R."/>
            <person name="Popoff A."/>
            <person name="Bader C.D."/>
            <person name="Loehr J."/>
            <person name="Walesch S."/>
            <person name="Walt C."/>
            <person name="Boldt J."/>
            <person name="Bunk B."/>
            <person name="Haeckl F.J.F.P.J."/>
            <person name="Gunesch A.P."/>
            <person name="Birkelbach J."/>
            <person name="Nuebel U."/>
            <person name="Pietschmann T."/>
            <person name="Bach T."/>
            <person name="Mueller R."/>
        </authorList>
    </citation>
    <scope>NUCLEOTIDE SEQUENCE [LARGE SCALE GENOMIC DNA]</scope>
    <source>
        <strain evidence="3 4">MSr11954</strain>
    </source>
</reference>
<keyword evidence="1" id="KW-0812">Transmembrane</keyword>
<proteinExistence type="predicted"/>
<dbReference type="RefSeq" id="WP_394829793.1">
    <property type="nucleotide sequence ID" value="NZ_CP089984.1"/>
</dbReference>
<keyword evidence="4" id="KW-1185">Reference proteome</keyword>
<dbReference type="Pfam" id="PF06580">
    <property type="entry name" value="His_kinase"/>
    <property type="match status" value="1"/>
</dbReference>
<feature type="transmembrane region" description="Helical" evidence="1">
    <location>
        <begin position="64"/>
        <end position="84"/>
    </location>
</feature>
<feature type="transmembrane region" description="Helical" evidence="1">
    <location>
        <begin position="135"/>
        <end position="162"/>
    </location>
</feature>
<feature type="transmembrane region" description="Helical" evidence="1">
    <location>
        <begin position="96"/>
        <end position="123"/>
    </location>
</feature>
<organism evidence="3 4">
    <name type="scientific">Pendulispora albinea</name>
    <dbReference type="NCBI Taxonomy" id="2741071"/>
    <lineage>
        <taxon>Bacteria</taxon>
        <taxon>Pseudomonadati</taxon>
        <taxon>Myxococcota</taxon>
        <taxon>Myxococcia</taxon>
        <taxon>Myxococcales</taxon>
        <taxon>Sorangiineae</taxon>
        <taxon>Pendulisporaceae</taxon>
        <taxon>Pendulispora</taxon>
    </lineage>
</organism>
<evidence type="ECO:0000313" key="3">
    <source>
        <dbReference type="EMBL" id="WXB20187.1"/>
    </source>
</evidence>
<dbReference type="PANTHER" id="PTHR34220:SF7">
    <property type="entry name" value="SENSOR HISTIDINE KINASE YPDA"/>
    <property type="match status" value="1"/>
</dbReference>
<accession>A0ABZ2MCE7</accession>
<evidence type="ECO:0000259" key="2">
    <source>
        <dbReference type="Pfam" id="PF06580"/>
    </source>
</evidence>
<dbReference type="InterPro" id="IPR036890">
    <property type="entry name" value="HATPase_C_sf"/>
</dbReference>
<gene>
    <name evidence="3" type="ORF">LZC94_14100</name>
</gene>
<dbReference type="Proteomes" id="UP001370348">
    <property type="component" value="Chromosome"/>
</dbReference>
<dbReference type="GO" id="GO:0016301">
    <property type="term" value="F:kinase activity"/>
    <property type="evidence" value="ECO:0007669"/>
    <property type="project" value="UniProtKB-KW"/>
</dbReference>
<name>A0ABZ2MCE7_9BACT</name>
<dbReference type="InterPro" id="IPR010559">
    <property type="entry name" value="Sig_transdc_His_kin_internal"/>
</dbReference>
<feature type="transmembrane region" description="Helical" evidence="1">
    <location>
        <begin position="182"/>
        <end position="202"/>
    </location>
</feature>
<dbReference type="EMBL" id="CP089984">
    <property type="protein sequence ID" value="WXB20187.1"/>
    <property type="molecule type" value="Genomic_DNA"/>
</dbReference>
<dbReference type="PANTHER" id="PTHR34220">
    <property type="entry name" value="SENSOR HISTIDINE KINASE YPDA"/>
    <property type="match status" value="1"/>
</dbReference>
<keyword evidence="3" id="KW-0808">Transferase</keyword>
<sequence length="421" mass="45839">MVAASNAAKSARLFGGVPSRSFATFRVGPGDVYDGRLPPALRLDVPAVGEHRLTGVRRTRARRAYWLAQLGGWFAYALVHYLSYMPALAPGEYLEYLGYSGLVATEVLYIPLGIAASTVLGLLYGRLLARQTPWFAIALGAVFGCAVLGMGFFLGYRVLLLWFDLLAPGEAFLRWPTAARSVLAFTFALLAWSGAWFGVVLWQASQASQLLAQEAKLQMLAYQLNPHFLFNALNSLRAMIDEDRVRARRMVTELAEFLRYTLVHRPLEHTTLAEEIEAIENYLAIEKIRFEDRLAAAIEIDRAVAGAGVPAFLLHPLVENALRHGSGGSPGRPLHVRVGARTEADRLVLEVWNSGTLRPASVDGHGGALVPSDGHPAGGTRIGLANVRARLDALFPGQHRFTLAEVGGGVLARIELPLART</sequence>
<dbReference type="InterPro" id="IPR050640">
    <property type="entry name" value="Bact_2-comp_sensor_kinase"/>
</dbReference>
<keyword evidence="3" id="KW-0418">Kinase</keyword>
<dbReference type="Gene3D" id="3.30.565.10">
    <property type="entry name" value="Histidine kinase-like ATPase, C-terminal domain"/>
    <property type="match status" value="1"/>
</dbReference>
<keyword evidence="1" id="KW-1133">Transmembrane helix</keyword>
<dbReference type="SUPFAM" id="SSF55874">
    <property type="entry name" value="ATPase domain of HSP90 chaperone/DNA topoisomerase II/histidine kinase"/>
    <property type="match status" value="1"/>
</dbReference>
<keyword evidence="1" id="KW-0472">Membrane</keyword>
<evidence type="ECO:0000256" key="1">
    <source>
        <dbReference type="SAM" id="Phobius"/>
    </source>
</evidence>
<evidence type="ECO:0000313" key="4">
    <source>
        <dbReference type="Proteomes" id="UP001370348"/>
    </source>
</evidence>
<feature type="domain" description="Signal transduction histidine kinase internal region" evidence="2">
    <location>
        <begin position="215"/>
        <end position="294"/>
    </location>
</feature>
<protein>
    <submittedName>
        <fullName evidence="3">Histidine kinase</fullName>
    </submittedName>
</protein>